<evidence type="ECO:0000313" key="1">
    <source>
        <dbReference type="EMBL" id="MBB4912005.1"/>
    </source>
</evidence>
<accession>A0A7W7QE89</accession>
<sequence length="305" mass="33816">MGLFNRGRPRPDEPADETLPELTVSEAQRLRHLVRTSMAGAGYEVTVYAGHVEDADGRQFGLGTLARRLSDPDVPARRWGRLVDDHLRRLLSAVDGPDQFDVPTEDLLGHTYLRLYEADALPDTQWWTYGREALPGVLELLALDLPDSVATFNDEQVTQHGLARLRAAGLANLRKEQADDRVTHRGVEILVGSMFFASTALVLPEVVLRTTGEASLPNGVLVAIPFRHQLLYHVPRDENVVEALHTMAAVAANAYAEEVGPISPHVYWWHDGEFEQITHADDDGGIAIRVEGAFAEMFSRLFPES</sequence>
<evidence type="ECO:0000313" key="2">
    <source>
        <dbReference type="Proteomes" id="UP000520767"/>
    </source>
</evidence>
<dbReference type="Proteomes" id="UP000520767">
    <property type="component" value="Unassembled WGS sequence"/>
</dbReference>
<protein>
    <submittedName>
        <fullName evidence="1">Uncharacterized protein</fullName>
    </submittedName>
</protein>
<organism evidence="1 2">
    <name type="scientific">Actinophytocola algeriensis</name>
    <dbReference type="NCBI Taxonomy" id="1768010"/>
    <lineage>
        <taxon>Bacteria</taxon>
        <taxon>Bacillati</taxon>
        <taxon>Actinomycetota</taxon>
        <taxon>Actinomycetes</taxon>
        <taxon>Pseudonocardiales</taxon>
        <taxon>Pseudonocardiaceae</taxon>
    </lineage>
</organism>
<dbReference type="EMBL" id="JACHJQ010000011">
    <property type="protein sequence ID" value="MBB4912005.1"/>
    <property type="molecule type" value="Genomic_DNA"/>
</dbReference>
<dbReference type="AlphaFoldDB" id="A0A7W7QE89"/>
<reference evidence="1 2" key="1">
    <citation type="submission" date="2020-08" db="EMBL/GenBank/DDBJ databases">
        <title>Genomic Encyclopedia of Type Strains, Phase III (KMG-III): the genomes of soil and plant-associated and newly described type strains.</title>
        <authorList>
            <person name="Whitman W."/>
        </authorList>
    </citation>
    <scope>NUCLEOTIDE SEQUENCE [LARGE SCALE GENOMIC DNA]</scope>
    <source>
        <strain evidence="1 2">CECT 8960</strain>
    </source>
</reference>
<keyword evidence="2" id="KW-1185">Reference proteome</keyword>
<proteinExistence type="predicted"/>
<gene>
    <name evidence="1" type="ORF">FHR82_008276</name>
</gene>
<comment type="caution">
    <text evidence="1">The sequence shown here is derived from an EMBL/GenBank/DDBJ whole genome shotgun (WGS) entry which is preliminary data.</text>
</comment>
<name>A0A7W7QE89_9PSEU</name>
<dbReference type="RefSeq" id="WP_184815982.1">
    <property type="nucleotide sequence ID" value="NZ_JACHJQ010000011.1"/>
</dbReference>